<name>A0A8H5D0W9_9AGAR</name>
<sequence>MRLSHDIWHEIMGLLANQSDKQTLLVLALVSRTLSGLALPALWRELSSLQKVVFTINSFAPEDDHFLVFYAPDESNDESPAGCWDLCRPIPEHARIHVSKYLSYVRTYVHDPNPPGEVVEDEYLWPHLPAWLGLDSPLFPHLHHLHVRVYAGRRADALLSLLCPSIDHLNLKFDEESVEVEEISTIIDAIANKGCDIRHLQFIGQICPPLLSAPSAFKNLRHLDIKVNSEPVESPSKVSIADLLTSLPYLNHFCCDTEVFIMPLPGSDIIFHDSLTELEACGAASEIEKFLLGFIFPSLLKLEFLTLGGTLPRFKRLCETITSRSPMIRRFSSESGSGLHEPTLEDLTPLFKLALETLECLVSDDFSASDVGTLVKNLPNLQMFHLSTPSTDFHAAEIYSILSQHPRLEDLEVPVDLQDLLSPSALDDTTVGGPRPFPFPSKSRVWRLDLTMAGNKPSATPELENLARNLFKLFPKLSHVSGVGYMAFIMEIHRMILKRRIGEFVRN</sequence>
<accession>A0A8H5D0W9</accession>
<dbReference type="AlphaFoldDB" id="A0A8H5D0W9"/>
<proteinExistence type="predicted"/>
<dbReference type="Proteomes" id="UP000559027">
    <property type="component" value="Unassembled WGS sequence"/>
</dbReference>
<protein>
    <recommendedName>
        <fullName evidence="3">F-box domain-containing protein</fullName>
    </recommendedName>
</protein>
<dbReference type="Gene3D" id="3.80.10.10">
    <property type="entry name" value="Ribonuclease Inhibitor"/>
    <property type="match status" value="1"/>
</dbReference>
<reference evidence="1 2" key="1">
    <citation type="journal article" date="2020" name="ISME J.">
        <title>Uncovering the hidden diversity of litter-decomposition mechanisms in mushroom-forming fungi.</title>
        <authorList>
            <person name="Floudas D."/>
            <person name="Bentzer J."/>
            <person name="Ahren D."/>
            <person name="Johansson T."/>
            <person name="Persson P."/>
            <person name="Tunlid A."/>
        </authorList>
    </citation>
    <scope>NUCLEOTIDE SEQUENCE [LARGE SCALE GENOMIC DNA]</scope>
    <source>
        <strain evidence="1 2">CBS 146.42</strain>
    </source>
</reference>
<evidence type="ECO:0000313" key="1">
    <source>
        <dbReference type="EMBL" id="KAF5350686.1"/>
    </source>
</evidence>
<dbReference type="EMBL" id="JAACJO010000014">
    <property type="protein sequence ID" value="KAF5350686.1"/>
    <property type="molecule type" value="Genomic_DNA"/>
</dbReference>
<gene>
    <name evidence="1" type="ORF">D9756_008504</name>
</gene>
<dbReference type="InterPro" id="IPR032675">
    <property type="entry name" value="LRR_dom_sf"/>
</dbReference>
<dbReference type="SUPFAM" id="SSF52047">
    <property type="entry name" value="RNI-like"/>
    <property type="match status" value="1"/>
</dbReference>
<evidence type="ECO:0000313" key="2">
    <source>
        <dbReference type="Proteomes" id="UP000559027"/>
    </source>
</evidence>
<evidence type="ECO:0008006" key="3">
    <source>
        <dbReference type="Google" id="ProtNLM"/>
    </source>
</evidence>
<organism evidence="1 2">
    <name type="scientific">Leucocoprinus leucothites</name>
    <dbReference type="NCBI Taxonomy" id="201217"/>
    <lineage>
        <taxon>Eukaryota</taxon>
        <taxon>Fungi</taxon>
        <taxon>Dikarya</taxon>
        <taxon>Basidiomycota</taxon>
        <taxon>Agaricomycotina</taxon>
        <taxon>Agaricomycetes</taxon>
        <taxon>Agaricomycetidae</taxon>
        <taxon>Agaricales</taxon>
        <taxon>Agaricineae</taxon>
        <taxon>Agaricaceae</taxon>
        <taxon>Leucocoprinus</taxon>
    </lineage>
</organism>
<comment type="caution">
    <text evidence="1">The sequence shown here is derived from an EMBL/GenBank/DDBJ whole genome shotgun (WGS) entry which is preliminary data.</text>
</comment>
<keyword evidence="2" id="KW-1185">Reference proteome</keyword>